<evidence type="ECO:0008006" key="3">
    <source>
        <dbReference type="Google" id="ProtNLM"/>
    </source>
</evidence>
<gene>
    <name evidence="1" type="ORF">SAMN05443549_101881</name>
</gene>
<dbReference type="InterPro" id="IPR029024">
    <property type="entry name" value="TerB-like"/>
</dbReference>
<dbReference type="RefSeq" id="WP_073368171.1">
    <property type="nucleotide sequence ID" value="NZ_FQWB01000001.1"/>
</dbReference>
<dbReference type="EMBL" id="FQWB01000001">
    <property type="protein sequence ID" value="SHF93414.1"/>
    <property type="molecule type" value="Genomic_DNA"/>
</dbReference>
<dbReference type="AlphaFoldDB" id="A0A1M5FPR2"/>
<dbReference type="SUPFAM" id="SSF158682">
    <property type="entry name" value="TerB-like"/>
    <property type="match status" value="1"/>
</dbReference>
<proteinExistence type="predicted"/>
<protein>
    <recommendedName>
        <fullName evidence="3">Tellurite resistance protein TerB</fullName>
    </recommendedName>
</protein>
<name>A0A1M5FPR2_9FLAO</name>
<evidence type="ECO:0000313" key="2">
    <source>
        <dbReference type="Proteomes" id="UP000184516"/>
    </source>
</evidence>
<dbReference type="Proteomes" id="UP000184516">
    <property type="component" value="Unassembled WGS sequence"/>
</dbReference>
<dbReference type="STRING" id="468056.SAMN05443549_101881"/>
<reference evidence="2" key="1">
    <citation type="submission" date="2016-11" db="EMBL/GenBank/DDBJ databases">
        <authorList>
            <person name="Varghese N."/>
            <person name="Submissions S."/>
        </authorList>
    </citation>
    <scope>NUCLEOTIDE SEQUENCE [LARGE SCALE GENOMIC DNA]</scope>
    <source>
        <strain evidence="2">DSM 19978</strain>
    </source>
</reference>
<dbReference type="Gene3D" id="1.10.3680.10">
    <property type="entry name" value="TerB-like"/>
    <property type="match status" value="1"/>
</dbReference>
<organism evidence="1 2">
    <name type="scientific">Flavobacterium fluvii</name>
    <dbReference type="NCBI Taxonomy" id="468056"/>
    <lineage>
        <taxon>Bacteria</taxon>
        <taxon>Pseudomonadati</taxon>
        <taxon>Bacteroidota</taxon>
        <taxon>Flavobacteriia</taxon>
        <taxon>Flavobacteriales</taxon>
        <taxon>Flavobacteriaceae</taxon>
        <taxon>Flavobacterium</taxon>
    </lineage>
</organism>
<keyword evidence="2" id="KW-1185">Reference proteome</keyword>
<evidence type="ECO:0000313" key="1">
    <source>
        <dbReference type="EMBL" id="SHF93414.1"/>
    </source>
</evidence>
<accession>A0A1M5FPR2</accession>
<dbReference type="CDD" id="cd07177">
    <property type="entry name" value="terB_like"/>
    <property type="match status" value="1"/>
</dbReference>
<dbReference type="OrthoDB" id="981083at2"/>
<sequence length="144" mass="16745">MSIAELFDSEFKNRIKGRFSAAVRVLYADGGKFDPDEKKFLDKLAVKLDISEEEYKEILKDPLKYPVNPPYLHVERLESLYNISRVVHHDHHLGDKQETLLRKFAIALGFSTSNADYIVNKALSLVDKKVDLDTFIYEMQHMNR</sequence>